<evidence type="ECO:0000313" key="2">
    <source>
        <dbReference type="EMBL" id="CKS71206.1"/>
    </source>
</evidence>
<feature type="compositionally biased region" description="Polar residues" evidence="1">
    <location>
        <begin position="51"/>
        <end position="60"/>
    </location>
</feature>
<evidence type="ECO:0000313" key="3">
    <source>
        <dbReference type="EMBL" id="CKT71492.1"/>
    </source>
</evidence>
<dbReference type="Proteomes" id="UP000048948">
    <property type="component" value="Unassembled WGS sequence"/>
</dbReference>
<evidence type="ECO:0000313" key="7">
    <source>
        <dbReference type="Proteomes" id="UP000050164"/>
    </source>
</evidence>
<dbReference type="EMBL" id="CNFT01001875">
    <property type="protein sequence ID" value="CKT71492.1"/>
    <property type="molecule type" value="Genomic_DNA"/>
</dbReference>
<accession>A0A0T9EHR6</accession>
<dbReference type="AlphaFoldDB" id="A0A0T9EHR6"/>
<reference evidence="4" key="1">
    <citation type="submission" date="2015-03" db="EMBL/GenBank/DDBJ databases">
        <authorList>
            <person name="Murphy D."/>
        </authorList>
    </citation>
    <scope>NUCLEOTIDE SEQUENCE [LARGE SCALE GENOMIC DNA]</scope>
    <source>
        <strain evidence="4">K00500041</strain>
    </source>
</reference>
<dbReference type="Proteomes" id="UP000050164">
    <property type="component" value="Unassembled WGS sequence"/>
</dbReference>
<proteinExistence type="predicted"/>
<dbReference type="Proteomes" id="UP000038802">
    <property type="component" value="Unassembled WGS sequence"/>
</dbReference>
<name>A0A0T9EHR6_MYCTX</name>
<gene>
    <name evidence="4" type="ORF">ERS007703_03485</name>
    <name evidence="2" type="ORF">ERS027646_02336</name>
    <name evidence="3" type="ORF">ERS027659_04758</name>
</gene>
<feature type="region of interest" description="Disordered" evidence="1">
    <location>
        <begin position="13"/>
        <end position="60"/>
    </location>
</feature>
<evidence type="ECO:0000256" key="1">
    <source>
        <dbReference type="SAM" id="MobiDB-lite"/>
    </source>
</evidence>
<reference evidence="5 6" key="2">
    <citation type="submission" date="2015-03" db="EMBL/GenBank/DDBJ databases">
        <authorList>
            <consortium name="Pathogen Informatics"/>
        </authorList>
    </citation>
    <scope>NUCLEOTIDE SEQUENCE [LARGE SCALE GENOMIC DNA]</scope>
    <source>
        <strain evidence="2 6">Bir 172</strain>
        <strain evidence="3 7">Bir 185</strain>
        <strain evidence="5">K00500041</strain>
    </source>
</reference>
<evidence type="ECO:0000313" key="4">
    <source>
        <dbReference type="EMBL" id="COW36012.1"/>
    </source>
</evidence>
<evidence type="ECO:0000313" key="6">
    <source>
        <dbReference type="Proteomes" id="UP000048948"/>
    </source>
</evidence>
<protein>
    <submittedName>
        <fullName evidence="4">Uncharacterized protein</fullName>
    </submittedName>
</protein>
<sequence>MIQAGLNHTEQLAHAHIAAPQPLLGEDDGREAGDQRAVQVEKRTDLRAGRTGQNLGYRTG</sequence>
<evidence type="ECO:0000313" key="5">
    <source>
        <dbReference type="Proteomes" id="UP000038802"/>
    </source>
</evidence>
<dbReference type="EMBL" id="CNGE01000418">
    <property type="protein sequence ID" value="CKS71206.1"/>
    <property type="molecule type" value="Genomic_DNA"/>
</dbReference>
<feature type="compositionally biased region" description="Basic and acidic residues" evidence="1">
    <location>
        <begin position="30"/>
        <end position="48"/>
    </location>
</feature>
<organism evidence="4 5">
    <name type="scientific">Mycobacterium tuberculosis</name>
    <dbReference type="NCBI Taxonomy" id="1773"/>
    <lineage>
        <taxon>Bacteria</taxon>
        <taxon>Bacillati</taxon>
        <taxon>Actinomycetota</taxon>
        <taxon>Actinomycetes</taxon>
        <taxon>Mycobacteriales</taxon>
        <taxon>Mycobacteriaceae</taxon>
        <taxon>Mycobacterium</taxon>
        <taxon>Mycobacterium tuberculosis complex</taxon>
    </lineage>
</organism>
<dbReference type="EMBL" id="CSAE01000478">
    <property type="protein sequence ID" value="COW36012.1"/>
    <property type="molecule type" value="Genomic_DNA"/>
</dbReference>